<dbReference type="SUPFAM" id="SSF81296">
    <property type="entry name" value="E set domains"/>
    <property type="match status" value="1"/>
</dbReference>
<evidence type="ECO:0000256" key="6">
    <source>
        <dbReference type="ARBA" id="ARBA00023326"/>
    </source>
</evidence>
<dbReference type="OrthoDB" id="9800955at2"/>
<comment type="similarity">
    <text evidence="7">Belongs to the glycosyl hydrolase 5 (cellulase A) family.</text>
</comment>
<keyword evidence="2 7" id="KW-0378">Hydrolase</keyword>
<dbReference type="InterPro" id="IPR018087">
    <property type="entry name" value="Glyco_hydro_5_CS"/>
</dbReference>
<feature type="transmembrane region" description="Helical" evidence="9">
    <location>
        <begin position="12"/>
        <end position="28"/>
    </location>
</feature>
<dbReference type="Gene3D" id="3.20.20.80">
    <property type="entry name" value="Glycosidases"/>
    <property type="match status" value="1"/>
</dbReference>
<feature type="region of interest" description="Disordered" evidence="8">
    <location>
        <begin position="565"/>
        <end position="594"/>
    </location>
</feature>
<name>A0A368W3Z3_9BACL</name>
<dbReference type="InterPro" id="IPR001547">
    <property type="entry name" value="Glyco_hydro_5"/>
</dbReference>
<dbReference type="GO" id="GO:0030245">
    <property type="term" value="P:cellulose catabolic process"/>
    <property type="evidence" value="ECO:0007669"/>
    <property type="project" value="UniProtKB-KW"/>
</dbReference>
<evidence type="ECO:0000259" key="11">
    <source>
        <dbReference type="Pfam" id="PF03442"/>
    </source>
</evidence>
<sequence>MVGSARITQGKYICILMIMVLVFGNFNTDVRIHAEPIEGSLQQYVEDMQPGWNLGNTFDAGGGETSWGNPFVTEEFIQAIRNQGYRSIRIPITWNHRLGSDPEYIIQEDFTDRIREVVEWSLDAGLYVMINLHHDSHWLLNMENEREAVMEKYKAVWRQIALLFKDYPSKLMFESINEPRFSDDWNKDEPVYFEMLDELNTVFHQIVRSSGGFNATRPLVLPTVTASPSEARMRELYKTIERLDDPNLIATIHYYGYYPFSVNLGGVTTFDETAREDIVQAFDRAYDTFVARGIPVIVGEFGLLGFDKKIETIQHGEILKFLEFFTYYAREKRITHMLWDNGQHFDRRSYTWNNPAFYEVMMASLNGRSSNAASDSIYLLPGEEAEDVLVKLNLNGNTLTGIKVEDRLLAAGADYMISGDQLTLKADFLRGHVPEALGESVTLTCTFSAGADWKLHVIRYDHPTVRKAIGTRSMFIIPINYNGDRLATMEAVYEEGGNAGPASWTSFKEYGHSFEPDYKLNLVDLTSEFFNEVNDGEVLLKLHFWSGAVLDYRLSVSGSKVIGTDPSNKADAKEQTEGTDGSAQAGETSVSDGEKALQDKTNRQIYYWAAGIALLFIAGGIFYKKYRKG</sequence>
<keyword evidence="9" id="KW-0812">Transmembrane</keyword>
<dbReference type="GO" id="GO:0005576">
    <property type="term" value="C:extracellular region"/>
    <property type="evidence" value="ECO:0007669"/>
    <property type="project" value="TreeGrafter"/>
</dbReference>
<dbReference type="PANTHER" id="PTHR31297">
    <property type="entry name" value="GLUCAN ENDO-1,6-BETA-GLUCOSIDASE B"/>
    <property type="match status" value="1"/>
</dbReference>
<keyword evidence="9" id="KW-0472">Membrane</keyword>
<keyword evidence="14" id="KW-1185">Reference proteome</keyword>
<dbReference type="Pfam" id="PF00150">
    <property type="entry name" value="Cellulase"/>
    <property type="match status" value="1"/>
</dbReference>
<dbReference type="SUPFAM" id="SSF51445">
    <property type="entry name" value="(Trans)glycosidases"/>
    <property type="match status" value="1"/>
</dbReference>
<evidence type="ECO:0000256" key="3">
    <source>
        <dbReference type="ARBA" id="ARBA00023001"/>
    </source>
</evidence>
<dbReference type="InterPro" id="IPR050386">
    <property type="entry name" value="Glycosyl_hydrolase_5"/>
</dbReference>
<dbReference type="InterPro" id="IPR013783">
    <property type="entry name" value="Ig-like_fold"/>
</dbReference>
<evidence type="ECO:0000313" key="14">
    <source>
        <dbReference type="Proteomes" id="UP000252415"/>
    </source>
</evidence>
<keyword evidence="3" id="KW-0136">Cellulose degradation</keyword>
<gene>
    <name evidence="13" type="ORF">DFP97_104287</name>
</gene>
<dbReference type="InterPro" id="IPR014756">
    <property type="entry name" value="Ig_E-set"/>
</dbReference>
<comment type="caution">
    <text evidence="13">The sequence shown here is derived from an EMBL/GenBank/DDBJ whole genome shotgun (WGS) entry which is preliminary data.</text>
</comment>
<dbReference type="Gene3D" id="2.60.40.10">
    <property type="entry name" value="Immunoglobulins"/>
    <property type="match status" value="1"/>
</dbReference>
<evidence type="ECO:0000259" key="12">
    <source>
        <dbReference type="Pfam" id="PF18448"/>
    </source>
</evidence>
<dbReference type="InterPro" id="IPR005102">
    <property type="entry name" value="Carbo-bd_X2"/>
</dbReference>
<evidence type="ECO:0000256" key="7">
    <source>
        <dbReference type="RuleBase" id="RU361153"/>
    </source>
</evidence>
<protein>
    <submittedName>
        <fullName evidence="13">Aryl-phospho-beta-D-glucosidase BglC (GH1 family)</fullName>
    </submittedName>
</protein>
<dbReference type="Pfam" id="PF03442">
    <property type="entry name" value="CBM_X2"/>
    <property type="match status" value="1"/>
</dbReference>
<dbReference type="InterPro" id="IPR040946">
    <property type="entry name" value="CBM46"/>
</dbReference>
<dbReference type="GO" id="GO:0009986">
    <property type="term" value="C:cell surface"/>
    <property type="evidence" value="ECO:0007669"/>
    <property type="project" value="TreeGrafter"/>
</dbReference>
<dbReference type="PANTHER" id="PTHR31297:SF17">
    <property type="entry name" value="ENDOGLUCANASE"/>
    <property type="match status" value="1"/>
</dbReference>
<keyword evidence="5 7" id="KW-0326">Glycosidase</keyword>
<feature type="domain" description="Glycoside hydrolase family 5" evidence="10">
    <location>
        <begin position="56"/>
        <end position="344"/>
    </location>
</feature>
<dbReference type="RefSeq" id="WP_114379528.1">
    <property type="nucleotide sequence ID" value="NZ_QPJD01000004.1"/>
</dbReference>
<evidence type="ECO:0000256" key="8">
    <source>
        <dbReference type="SAM" id="MobiDB-lite"/>
    </source>
</evidence>
<evidence type="ECO:0000256" key="2">
    <source>
        <dbReference type="ARBA" id="ARBA00022801"/>
    </source>
</evidence>
<keyword evidence="1" id="KW-0732">Signal</keyword>
<evidence type="ECO:0000256" key="4">
    <source>
        <dbReference type="ARBA" id="ARBA00023277"/>
    </source>
</evidence>
<dbReference type="GO" id="GO:0008422">
    <property type="term" value="F:beta-glucosidase activity"/>
    <property type="evidence" value="ECO:0007669"/>
    <property type="project" value="TreeGrafter"/>
</dbReference>
<organism evidence="13 14">
    <name type="scientific">Paenibacillus prosopidis</name>
    <dbReference type="NCBI Taxonomy" id="630520"/>
    <lineage>
        <taxon>Bacteria</taxon>
        <taxon>Bacillati</taxon>
        <taxon>Bacillota</taxon>
        <taxon>Bacilli</taxon>
        <taxon>Bacillales</taxon>
        <taxon>Paenibacillaceae</taxon>
        <taxon>Paenibacillus</taxon>
    </lineage>
</organism>
<feature type="domain" description="Carbohydrate binding X2" evidence="11">
    <location>
        <begin position="377"/>
        <end position="457"/>
    </location>
</feature>
<evidence type="ECO:0000256" key="1">
    <source>
        <dbReference type="ARBA" id="ARBA00022729"/>
    </source>
</evidence>
<keyword evidence="9" id="KW-1133">Transmembrane helix</keyword>
<feature type="domain" description="Endoglucanase B carbohydrate binding" evidence="12">
    <location>
        <begin position="461"/>
        <end position="564"/>
    </location>
</feature>
<dbReference type="Proteomes" id="UP000252415">
    <property type="component" value="Unassembled WGS sequence"/>
</dbReference>
<evidence type="ECO:0000259" key="10">
    <source>
        <dbReference type="Pfam" id="PF00150"/>
    </source>
</evidence>
<dbReference type="EMBL" id="QPJD01000004">
    <property type="protein sequence ID" value="RCW49629.1"/>
    <property type="molecule type" value="Genomic_DNA"/>
</dbReference>
<feature type="transmembrane region" description="Helical" evidence="9">
    <location>
        <begin position="605"/>
        <end position="623"/>
    </location>
</feature>
<reference evidence="13 14" key="1">
    <citation type="submission" date="2018-07" db="EMBL/GenBank/DDBJ databases">
        <title>Genomic Encyclopedia of Type Strains, Phase III (KMG-III): the genomes of soil and plant-associated and newly described type strains.</title>
        <authorList>
            <person name="Whitman W."/>
        </authorList>
    </citation>
    <scope>NUCLEOTIDE SEQUENCE [LARGE SCALE GENOMIC DNA]</scope>
    <source>
        <strain evidence="13 14">CECT 7506</strain>
    </source>
</reference>
<feature type="compositionally biased region" description="Polar residues" evidence="8">
    <location>
        <begin position="578"/>
        <end position="591"/>
    </location>
</feature>
<keyword evidence="4" id="KW-0119">Carbohydrate metabolism</keyword>
<accession>A0A368W3Z3</accession>
<dbReference type="InterPro" id="IPR017853">
    <property type="entry name" value="GH"/>
</dbReference>
<dbReference type="AlphaFoldDB" id="A0A368W3Z3"/>
<evidence type="ECO:0000313" key="13">
    <source>
        <dbReference type="EMBL" id="RCW49629.1"/>
    </source>
</evidence>
<proteinExistence type="inferred from homology"/>
<evidence type="ECO:0000256" key="5">
    <source>
        <dbReference type="ARBA" id="ARBA00023295"/>
    </source>
</evidence>
<dbReference type="PROSITE" id="PS00659">
    <property type="entry name" value="GLYCOSYL_HYDROL_F5"/>
    <property type="match status" value="1"/>
</dbReference>
<keyword evidence="6" id="KW-0624">Polysaccharide degradation</keyword>
<evidence type="ECO:0000256" key="9">
    <source>
        <dbReference type="SAM" id="Phobius"/>
    </source>
</evidence>
<dbReference type="Pfam" id="PF18448">
    <property type="entry name" value="CBM46"/>
    <property type="match status" value="1"/>
</dbReference>